<keyword evidence="2" id="KW-1133">Transmembrane helix</keyword>
<proteinExistence type="predicted"/>
<evidence type="ECO:0000256" key="2">
    <source>
        <dbReference type="SAM" id="Phobius"/>
    </source>
</evidence>
<protein>
    <submittedName>
        <fullName evidence="3">Uncharacterized protein</fullName>
    </submittedName>
</protein>
<evidence type="ECO:0000313" key="4">
    <source>
        <dbReference type="Proteomes" id="UP001187343"/>
    </source>
</evidence>
<reference evidence="3" key="1">
    <citation type="submission" date="2023-08" db="EMBL/GenBank/DDBJ databases">
        <title>Chromosome-level Genome Assembly of mud carp (Cirrhinus molitorella).</title>
        <authorList>
            <person name="Liu H."/>
        </authorList>
    </citation>
    <scope>NUCLEOTIDE SEQUENCE</scope>
    <source>
        <strain evidence="3">Prfri</strain>
        <tissue evidence="3">Muscle</tissue>
    </source>
</reference>
<keyword evidence="2" id="KW-0472">Membrane</keyword>
<keyword evidence="4" id="KW-1185">Reference proteome</keyword>
<comment type="caution">
    <text evidence="3">The sequence shown here is derived from an EMBL/GenBank/DDBJ whole genome shotgun (WGS) entry which is preliminary data.</text>
</comment>
<accession>A0AA88Q0M9</accession>
<feature type="region of interest" description="Disordered" evidence="1">
    <location>
        <begin position="1"/>
        <end position="21"/>
    </location>
</feature>
<dbReference type="EMBL" id="JAUYZG010000003">
    <property type="protein sequence ID" value="KAK2911315.1"/>
    <property type="molecule type" value="Genomic_DNA"/>
</dbReference>
<dbReference type="AlphaFoldDB" id="A0AA88Q0M9"/>
<feature type="transmembrane region" description="Helical" evidence="2">
    <location>
        <begin position="159"/>
        <end position="183"/>
    </location>
</feature>
<evidence type="ECO:0000313" key="3">
    <source>
        <dbReference type="EMBL" id="KAK2911315.1"/>
    </source>
</evidence>
<dbReference type="Proteomes" id="UP001187343">
    <property type="component" value="Unassembled WGS sequence"/>
</dbReference>
<name>A0AA88Q0M9_9TELE</name>
<keyword evidence="2" id="KW-0812">Transmembrane</keyword>
<gene>
    <name evidence="3" type="ORF">Q8A67_003448</name>
</gene>
<sequence>MEVLRQSDHGGIGDLDEKGLEKRKQEAHKSFVKEKSLITIMHTQNLITIMHTQKVITIITTMEPIVAHHHAITLLIQIPIIVHLLHRIAIMDLTTIQRILLNQGLTIIQKFTTVLLRQNHITIIHLHHYITTMEVTTPHLRIIIPPIQKLPTTIPIQNLITIILLLLSTTMENTMVVYLIFLLTQKHSISLV</sequence>
<evidence type="ECO:0000256" key="1">
    <source>
        <dbReference type="SAM" id="MobiDB-lite"/>
    </source>
</evidence>
<organism evidence="3 4">
    <name type="scientific">Cirrhinus molitorella</name>
    <name type="common">mud carp</name>
    <dbReference type="NCBI Taxonomy" id="172907"/>
    <lineage>
        <taxon>Eukaryota</taxon>
        <taxon>Metazoa</taxon>
        <taxon>Chordata</taxon>
        <taxon>Craniata</taxon>
        <taxon>Vertebrata</taxon>
        <taxon>Euteleostomi</taxon>
        <taxon>Actinopterygii</taxon>
        <taxon>Neopterygii</taxon>
        <taxon>Teleostei</taxon>
        <taxon>Ostariophysi</taxon>
        <taxon>Cypriniformes</taxon>
        <taxon>Cyprinidae</taxon>
        <taxon>Labeoninae</taxon>
        <taxon>Labeonini</taxon>
        <taxon>Cirrhinus</taxon>
    </lineage>
</organism>